<dbReference type="RefSeq" id="WP_209461767.1">
    <property type="nucleotide sequence ID" value="NZ_CP110224.1"/>
</dbReference>
<comment type="caution">
    <text evidence="2">The sequence shown here is derived from an EMBL/GenBank/DDBJ whole genome shotgun (WGS) entry which is preliminary data.</text>
</comment>
<dbReference type="Proteomes" id="UP001519345">
    <property type="component" value="Unassembled WGS sequence"/>
</dbReference>
<dbReference type="InterPro" id="IPR047753">
    <property type="entry name" value="YtzI-like"/>
</dbReference>
<proteinExistence type="predicted"/>
<keyword evidence="1" id="KW-0472">Membrane</keyword>
<name>A0ABS4IC77_9BACI</name>
<evidence type="ECO:0000313" key="2">
    <source>
        <dbReference type="EMBL" id="MBP1968551.1"/>
    </source>
</evidence>
<dbReference type="NCBIfam" id="NF033232">
    <property type="entry name" value="small_YtzI"/>
    <property type="match status" value="1"/>
</dbReference>
<protein>
    <submittedName>
        <fullName evidence="2">Ca2+/H+ antiporter</fullName>
    </submittedName>
</protein>
<reference evidence="2 3" key="1">
    <citation type="submission" date="2021-03" db="EMBL/GenBank/DDBJ databases">
        <title>Genomic Encyclopedia of Type Strains, Phase IV (KMG-IV): sequencing the most valuable type-strain genomes for metagenomic binning, comparative biology and taxonomic classification.</title>
        <authorList>
            <person name="Goeker M."/>
        </authorList>
    </citation>
    <scope>NUCLEOTIDE SEQUENCE [LARGE SCALE GENOMIC DNA]</scope>
    <source>
        <strain evidence="2 3">DSM 25609</strain>
    </source>
</reference>
<organism evidence="2 3">
    <name type="scientific">Virgibacillus natechei</name>
    <dbReference type="NCBI Taxonomy" id="1216297"/>
    <lineage>
        <taxon>Bacteria</taxon>
        <taxon>Bacillati</taxon>
        <taxon>Bacillota</taxon>
        <taxon>Bacilli</taxon>
        <taxon>Bacillales</taxon>
        <taxon>Bacillaceae</taxon>
        <taxon>Virgibacillus</taxon>
    </lineage>
</organism>
<keyword evidence="3" id="KW-1185">Reference proteome</keyword>
<keyword evidence="1" id="KW-0812">Transmembrane</keyword>
<evidence type="ECO:0000313" key="3">
    <source>
        <dbReference type="Proteomes" id="UP001519345"/>
    </source>
</evidence>
<sequence length="54" mass="6020">MAIYVVAIISILVVAFVLILSLVTISKGYAYKHSVDPLPDEEVQEQNSEEKEVQ</sequence>
<feature type="transmembrane region" description="Helical" evidence="1">
    <location>
        <begin position="6"/>
        <end position="25"/>
    </location>
</feature>
<keyword evidence="1" id="KW-1133">Transmembrane helix</keyword>
<evidence type="ECO:0000256" key="1">
    <source>
        <dbReference type="SAM" id="Phobius"/>
    </source>
</evidence>
<accession>A0ABS4IC77</accession>
<dbReference type="EMBL" id="JAGGKX010000002">
    <property type="protein sequence ID" value="MBP1968551.1"/>
    <property type="molecule type" value="Genomic_DNA"/>
</dbReference>
<gene>
    <name evidence="2" type="ORF">J2Z83_000643</name>
</gene>